<evidence type="ECO:0000259" key="4">
    <source>
        <dbReference type="PROSITE" id="PS51832"/>
    </source>
</evidence>
<dbReference type="STRING" id="69895.SAMN05192551_104202"/>
<feature type="domain" description="HD-GYP" evidence="4">
    <location>
        <begin position="306"/>
        <end position="501"/>
    </location>
</feature>
<dbReference type="OrthoDB" id="9804747at2"/>
<dbReference type="SMART" id="SM00471">
    <property type="entry name" value="HDc"/>
    <property type="match status" value="1"/>
</dbReference>
<dbReference type="PROSITE" id="PS51832">
    <property type="entry name" value="HD_GYP"/>
    <property type="match status" value="1"/>
</dbReference>
<dbReference type="SUPFAM" id="SSF55785">
    <property type="entry name" value="PYP-like sensor domain (PAS domain)"/>
    <property type="match status" value="1"/>
</dbReference>
<evidence type="ECO:0000313" key="5">
    <source>
        <dbReference type="EMBL" id="SFH92880.1"/>
    </source>
</evidence>
<evidence type="ECO:0000259" key="3">
    <source>
        <dbReference type="PROSITE" id="PS50113"/>
    </source>
</evidence>
<name>A0A1I3E1K8_9FIRM</name>
<keyword evidence="1" id="KW-0175">Coiled coil</keyword>
<dbReference type="InterPro" id="IPR003607">
    <property type="entry name" value="HD/PDEase_dom"/>
</dbReference>
<evidence type="ECO:0000313" key="6">
    <source>
        <dbReference type="Proteomes" id="UP000199287"/>
    </source>
</evidence>
<dbReference type="RefSeq" id="WP_093371689.1">
    <property type="nucleotide sequence ID" value="NZ_FOQA01000004.1"/>
</dbReference>
<reference evidence="6" key="1">
    <citation type="submission" date="2016-10" db="EMBL/GenBank/DDBJ databases">
        <authorList>
            <person name="Varghese N."/>
            <person name="Submissions S."/>
        </authorList>
    </citation>
    <scope>NUCLEOTIDE SEQUENCE [LARGE SCALE GENOMIC DNA]</scope>
    <source>
        <strain evidence="6">Z-7934</strain>
    </source>
</reference>
<sequence length="514" mass="57965">MNQWEQSINKLEQHMPKSLYEDIQILLQEISQVVDVSFSSLWLCSQNMARLQCYQLLTSDGNTLSNNLCISSNMAPGFFQEMEETSFLEISSEESTHPFRTILESSLHHHVSTIFVHILRRRGVILGVIASSKKTTCHPLNWTKEEKLTVGYIGKLATLSFWHHHQKEVKRQLIQKERRLETLTKNMSDLITEVSLDLRILQTTPSSSDMLGYPPEERLGRSIFEFVHPKDQQSLKDTLQRILLEGAEITNTYRVLNSSGEYVYLESIGRRNIESSGKVVSIIFTSRNVTERVLVNQKLNKSYLEAKKNIYGFINTLGSIVEARDPYTAGHQQNVASLAKAIGKKMGLKQKELEGLELAALVHDIGKIYIPTEILCKPGKIMPIEYKMIQEHACHGKKLLESVSSTWPLATIVSQHHERIDGSGYPLGLANKDLLIESKIVAVADVFDAMASHRPYRPALGTEKALEELISKANIIYDKEVVDALVSVVTKDCITIEQDDLSMIKPLSTAVSYG</sequence>
<dbReference type="InterPro" id="IPR037522">
    <property type="entry name" value="HD_GYP_dom"/>
</dbReference>
<dbReference type="NCBIfam" id="TIGR00229">
    <property type="entry name" value="sensory_box"/>
    <property type="match status" value="1"/>
</dbReference>
<dbReference type="InterPro" id="IPR000700">
    <property type="entry name" value="PAS-assoc_C"/>
</dbReference>
<dbReference type="SMART" id="SM00091">
    <property type="entry name" value="PAS"/>
    <property type="match status" value="1"/>
</dbReference>
<evidence type="ECO:0000256" key="1">
    <source>
        <dbReference type="SAM" id="Coils"/>
    </source>
</evidence>
<dbReference type="PANTHER" id="PTHR43155">
    <property type="entry name" value="CYCLIC DI-GMP PHOSPHODIESTERASE PA4108-RELATED"/>
    <property type="match status" value="1"/>
</dbReference>
<protein>
    <submittedName>
        <fullName evidence="5">PAS domain S-box-containing protein</fullName>
    </submittedName>
</protein>
<dbReference type="Gene3D" id="1.10.3210.10">
    <property type="entry name" value="Hypothetical protein af1432"/>
    <property type="match status" value="1"/>
</dbReference>
<dbReference type="Gene3D" id="3.30.450.20">
    <property type="entry name" value="PAS domain"/>
    <property type="match status" value="1"/>
</dbReference>
<organism evidence="5 6">
    <name type="scientific">Tindallia magadiensis</name>
    <dbReference type="NCBI Taxonomy" id="69895"/>
    <lineage>
        <taxon>Bacteria</taxon>
        <taxon>Bacillati</taxon>
        <taxon>Bacillota</taxon>
        <taxon>Clostridia</taxon>
        <taxon>Peptostreptococcales</taxon>
        <taxon>Tindalliaceae</taxon>
        <taxon>Tindallia</taxon>
    </lineage>
</organism>
<evidence type="ECO:0000259" key="2">
    <source>
        <dbReference type="PROSITE" id="PS50112"/>
    </source>
</evidence>
<feature type="domain" description="PAS" evidence="2">
    <location>
        <begin position="176"/>
        <end position="246"/>
    </location>
</feature>
<accession>A0A1I3E1K8</accession>
<gene>
    <name evidence="5" type="ORF">SAMN05192551_104202</name>
</gene>
<dbReference type="CDD" id="cd00077">
    <property type="entry name" value="HDc"/>
    <property type="match status" value="1"/>
</dbReference>
<keyword evidence="6" id="KW-1185">Reference proteome</keyword>
<dbReference type="InterPro" id="IPR013655">
    <property type="entry name" value="PAS_fold_3"/>
</dbReference>
<dbReference type="CDD" id="cd00130">
    <property type="entry name" value="PAS"/>
    <property type="match status" value="1"/>
</dbReference>
<dbReference type="PROSITE" id="PS50113">
    <property type="entry name" value="PAC"/>
    <property type="match status" value="1"/>
</dbReference>
<dbReference type="InterPro" id="IPR035965">
    <property type="entry name" value="PAS-like_dom_sf"/>
</dbReference>
<dbReference type="PROSITE" id="PS50112">
    <property type="entry name" value="PAS"/>
    <property type="match status" value="1"/>
</dbReference>
<dbReference type="InterPro" id="IPR000014">
    <property type="entry name" value="PAS"/>
</dbReference>
<dbReference type="EMBL" id="FOQA01000004">
    <property type="protein sequence ID" value="SFH92880.1"/>
    <property type="molecule type" value="Genomic_DNA"/>
</dbReference>
<dbReference type="Pfam" id="PF13487">
    <property type="entry name" value="HD_5"/>
    <property type="match status" value="1"/>
</dbReference>
<dbReference type="Proteomes" id="UP000199287">
    <property type="component" value="Unassembled WGS sequence"/>
</dbReference>
<dbReference type="Pfam" id="PF08447">
    <property type="entry name" value="PAS_3"/>
    <property type="match status" value="1"/>
</dbReference>
<proteinExistence type="predicted"/>
<dbReference type="PANTHER" id="PTHR43155:SF2">
    <property type="entry name" value="CYCLIC DI-GMP PHOSPHODIESTERASE PA4108"/>
    <property type="match status" value="1"/>
</dbReference>
<feature type="coiled-coil region" evidence="1">
    <location>
        <begin position="166"/>
        <end position="193"/>
    </location>
</feature>
<dbReference type="AlphaFoldDB" id="A0A1I3E1K8"/>
<feature type="domain" description="PAC" evidence="3">
    <location>
        <begin position="249"/>
        <end position="301"/>
    </location>
</feature>
<dbReference type="SUPFAM" id="SSF109604">
    <property type="entry name" value="HD-domain/PDEase-like"/>
    <property type="match status" value="1"/>
</dbReference>